<dbReference type="GO" id="GO:0005096">
    <property type="term" value="F:GTPase activator activity"/>
    <property type="evidence" value="ECO:0007669"/>
    <property type="project" value="UniProtKB-KW"/>
</dbReference>
<evidence type="ECO:0000259" key="3">
    <source>
        <dbReference type="PROSITE" id="PS50003"/>
    </source>
</evidence>
<accession>A0A9W8AXP4</accession>
<evidence type="ECO:0000313" key="5">
    <source>
        <dbReference type="EMBL" id="KAJ1974318.1"/>
    </source>
</evidence>
<evidence type="ECO:0000313" key="6">
    <source>
        <dbReference type="Proteomes" id="UP001151582"/>
    </source>
</evidence>
<dbReference type="Gene3D" id="2.30.29.30">
    <property type="entry name" value="Pleckstrin-homology domain (PH domain)/Phosphotyrosine-binding domain (PTB)"/>
    <property type="match status" value="1"/>
</dbReference>
<gene>
    <name evidence="5" type="ORF">H4R34_004763</name>
</gene>
<reference evidence="5" key="1">
    <citation type="submission" date="2022-07" db="EMBL/GenBank/DDBJ databases">
        <title>Phylogenomic reconstructions and comparative analyses of Kickxellomycotina fungi.</title>
        <authorList>
            <person name="Reynolds N.K."/>
            <person name="Stajich J.E."/>
            <person name="Barry K."/>
            <person name="Grigoriev I.V."/>
            <person name="Crous P."/>
            <person name="Smith M.E."/>
        </authorList>
    </citation>
    <scope>NUCLEOTIDE SEQUENCE</scope>
    <source>
        <strain evidence="5">RSA 567</strain>
    </source>
</reference>
<dbReference type="Proteomes" id="UP001151582">
    <property type="component" value="Unassembled WGS sequence"/>
</dbReference>
<keyword evidence="1" id="KW-0343">GTPase activation</keyword>
<feature type="region of interest" description="Disordered" evidence="2">
    <location>
        <begin position="68"/>
        <end position="94"/>
    </location>
</feature>
<proteinExistence type="predicted"/>
<dbReference type="InterPro" id="IPR000008">
    <property type="entry name" value="C2_dom"/>
</dbReference>
<dbReference type="PANTHER" id="PTHR10194">
    <property type="entry name" value="RAS GTPASE-ACTIVATING PROTEINS"/>
    <property type="match status" value="1"/>
</dbReference>
<dbReference type="InterPro" id="IPR001849">
    <property type="entry name" value="PH_domain"/>
</dbReference>
<evidence type="ECO:0000256" key="2">
    <source>
        <dbReference type="SAM" id="MobiDB-lite"/>
    </source>
</evidence>
<dbReference type="InterPro" id="IPR008936">
    <property type="entry name" value="Rho_GTPase_activation_prot"/>
</dbReference>
<evidence type="ECO:0008006" key="7">
    <source>
        <dbReference type="Google" id="ProtNLM"/>
    </source>
</evidence>
<name>A0A9W8AXP4_9FUNG</name>
<feature type="compositionally biased region" description="Basic and acidic residues" evidence="2">
    <location>
        <begin position="76"/>
        <end position="94"/>
    </location>
</feature>
<dbReference type="PANTHER" id="PTHR10194:SF60">
    <property type="entry name" value="RAS GTPASE-ACTIVATING PROTEIN RASKOL"/>
    <property type="match status" value="1"/>
</dbReference>
<sequence length="781" mass="87047">MCTNSGLAWTSSPLSHSLCYLQTTTEREQIVLLSVLGVPHATLRQSLTALGANGTILDQYSSTDIHHSLGGAGHESALHDTHPKGPDHSGHVTGERGERQLDVEMENLNLKEIKGDAIKVGKLLVRSQRTKGSKQWEILRDSGSAGEWRATAATIVAEYNGYTFGLYDNTNGNIVETVTLAGTYRTSVQIDDESLFDKKYCFHLNTGHQGTLYFTVDSADDRNAWLSALKTVTQPEIFGPVALGTPLYFRAVRMFWIRVTEAKDLAPASYYCSVLLDDMVRAKTPIRLGTNGNNCPFWKEEFLFTDLATFYSGVAIGLYTTSKGRKDVLAGQAIVPIPTLRRGEAYEGWYPVLGTLGGSQFQPEASASGILRAQTPINHQGPADSGHQPTLVPVGSLRLKLRYDEIVVLPSAKYQPLLALLVDYRNNLIFDLATVTKNVEWLSETLLKIFLSKNLAAPWFDYLAVHEVSHTDDHNILFRGNSVLTKSLDAYMKIVGLSYVEETIGTLIRNICHYRVMCEVDPAKLPAGDDVAAQWKILLLYVRILWSSIEQSKPRCPSELRLIFSRLRKVIEDRFGHHADPNAVSTARYTCVSGFFFLRLICPAILSPKQYGLVKDNPEPKVHRTLTLLAKSVQCLANLSEFGAKEPHMFPMNEFVMENSAALMEFIDFIATESDDNGLHRPHMDSPPGSPRIQLLAERQNFQPPTAPYLVDLDKELAALAFFVTRHRAELQKLEPHAHHPPQVMTRLINECDQLNRITRACWASGLLESTQHPTIGPHMD</sequence>
<dbReference type="AlphaFoldDB" id="A0A9W8AXP4"/>
<feature type="domain" description="PH" evidence="3">
    <location>
        <begin position="116"/>
        <end position="234"/>
    </location>
</feature>
<evidence type="ECO:0000256" key="1">
    <source>
        <dbReference type="ARBA" id="ARBA00022468"/>
    </source>
</evidence>
<dbReference type="Pfam" id="PF00168">
    <property type="entry name" value="C2"/>
    <property type="match status" value="1"/>
</dbReference>
<organism evidence="5 6">
    <name type="scientific">Dimargaris verticillata</name>
    <dbReference type="NCBI Taxonomy" id="2761393"/>
    <lineage>
        <taxon>Eukaryota</taxon>
        <taxon>Fungi</taxon>
        <taxon>Fungi incertae sedis</taxon>
        <taxon>Zoopagomycota</taxon>
        <taxon>Kickxellomycotina</taxon>
        <taxon>Dimargaritomycetes</taxon>
        <taxon>Dimargaritales</taxon>
        <taxon>Dimargaritaceae</taxon>
        <taxon>Dimargaris</taxon>
    </lineage>
</organism>
<dbReference type="InterPro" id="IPR023152">
    <property type="entry name" value="RasGAP_CS"/>
</dbReference>
<dbReference type="PROSITE" id="PS50003">
    <property type="entry name" value="PH_DOMAIN"/>
    <property type="match status" value="1"/>
</dbReference>
<keyword evidence="6" id="KW-1185">Reference proteome</keyword>
<dbReference type="PROSITE" id="PS00509">
    <property type="entry name" value="RAS_GTPASE_ACTIV_1"/>
    <property type="match status" value="1"/>
</dbReference>
<comment type="caution">
    <text evidence="5">The sequence shown here is derived from an EMBL/GenBank/DDBJ whole genome shotgun (WGS) entry which is preliminary data.</text>
</comment>
<dbReference type="SMART" id="SM00323">
    <property type="entry name" value="RasGAP"/>
    <property type="match status" value="1"/>
</dbReference>
<dbReference type="Gene3D" id="1.10.506.10">
    <property type="entry name" value="GTPase Activation - p120gap, domain 1"/>
    <property type="match status" value="2"/>
</dbReference>
<dbReference type="Pfam" id="PF00169">
    <property type="entry name" value="PH"/>
    <property type="match status" value="1"/>
</dbReference>
<dbReference type="Gene3D" id="2.60.40.150">
    <property type="entry name" value="C2 domain"/>
    <property type="match status" value="1"/>
</dbReference>
<dbReference type="SUPFAM" id="SSF50729">
    <property type="entry name" value="PH domain-like"/>
    <property type="match status" value="1"/>
</dbReference>
<feature type="domain" description="Ras-GAP" evidence="4">
    <location>
        <begin position="438"/>
        <end position="638"/>
    </location>
</feature>
<dbReference type="InterPro" id="IPR001936">
    <property type="entry name" value="RasGAP_dom"/>
</dbReference>
<protein>
    <recommendedName>
        <fullName evidence="7">Rho GTPase activation protein</fullName>
    </recommendedName>
</protein>
<dbReference type="PROSITE" id="PS50018">
    <property type="entry name" value="RAS_GTPASE_ACTIV_2"/>
    <property type="match status" value="1"/>
</dbReference>
<dbReference type="CDD" id="cd05137">
    <property type="entry name" value="RasGAP_CLA2_BUD2"/>
    <property type="match status" value="1"/>
</dbReference>
<dbReference type="OrthoDB" id="775356at2759"/>
<dbReference type="EMBL" id="JANBQB010000671">
    <property type="protein sequence ID" value="KAJ1974318.1"/>
    <property type="molecule type" value="Genomic_DNA"/>
</dbReference>
<dbReference type="SUPFAM" id="SSF49562">
    <property type="entry name" value="C2 domain (Calcium/lipid-binding domain, CaLB)"/>
    <property type="match status" value="1"/>
</dbReference>
<dbReference type="Pfam" id="PF00616">
    <property type="entry name" value="RasGAP"/>
    <property type="match status" value="2"/>
</dbReference>
<dbReference type="SUPFAM" id="SSF48350">
    <property type="entry name" value="GTPase activation domain, GAP"/>
    <property type="match status" value="1"/>
</dbReference>
<evidence type="ECO:0000259" key="4">
    <source>
        <dbReference type="PROSITE" id="PS50018"/>
    </source>
</evidence>
<dbReference type="InterPro" id="IPR035892">
    <property type="entry name" value="C2_domain_sf"/>
</dbReference>
<dbReference type="InterPro" id="IPR011993">
    <property type="entry name" value="PH-like_dom_sf"/>
</dbReference>
<dbReference type="InterPro" id="IPR039360">
    <property type="entry name" value="Ras_GTPase"/>
</dbReference>